<dbReference type="PANTHER" id="PTHR43431">
    <property type="entry name" value="OXIDOREDUCTASE, SHORT CHAIN DEHYDROGENASE/REDUCTASE FAMILY (AFU_ORTHOLOGUE AFUA_5G14000)"/>
    <property type="match status" value="1"/>
</dbReference>
<dbReference type="Proteomes" id="UP000553776">
    <property type="component" value="Unassembled WGS sequence"/>
</dbReference>
<reference evidence="1 2" key="1">
    <citation type="submission" date="2020-08" db="EMBL/GenBank/DDBJ databases">
        <title>Cohnella phylogeny.</title>
        <authorList>
            <person name="Dunlap C."/>
        </authorList>
    </citation>
    <scope>NUCLEOTIDE SEQUENCE [LARGE SCALE GENOMIC DNA]</scope>
    <source>
        <strain evidence="1 2">DSM 25239</strain>
    </source>
</reference>
<dbReference type="AlphaFoldDB" id="A0A841U8C1"/>
<name>A0A841U8C1_9BACL</name>
<dbReference type="InterPro" id="IPR036291">
    <property type="entry name" value="NAD(P)-bd_dom_sf"/>
</dbReference>
<sequence>MSQKPLLVIVGAGPGVAAGVARKFGSEGFRIVLVARTERTLNGGLEELRGRNVEAYGETADAADPDSLVRAFERIRAQYGDADVLVYNVANIVRGNALELSEEQLLQDLRGNAVGALTSAKQVVPAMIGRKSGALFFTGGTISLRPNPEYASLSIGKAAIRSLALSLAETLSPHGIYVGQVLIGGHVRKGTYYDPDRIAEVFWDLYVRKDRQEAVYQQ</sequence>
<evidence type="ECO:0000313" key="2">
    <source>
        <dbReference type="Proteomes" id="UP000553776"/>
    </source>
</evidence>
<keyword evidence="2" id="KW-1185">Reference proteome</keyword>
<evidence type="ECO:0000313" key="1">
    <source>
        <dbReference type="EMBL" id="MBB6695268.1"/>
    </source>
</evidence>
<dbReference type="RefSeq" id="WP_185139222.1">
    <property type="nucleotide sequence ID" value="NZ_JACJVR010000119.1"/>
</dbReference>
<gene>
    <name evidence="1" type="ORF">H7B90_28120</name>
</gene>
<protein>
    <submittedName>
        <fullName evidence="1">SDR family NAD(P)-dependent oxidoreductase</fullName>
    </submittedName>
</protein>
<dbReference type="Pfam" id="PF00106">
    <property type="entry name" value="adh_short"/>
    <property type="match status" value="1"/>
</dbReference>
<dbReference type="SUPFAM" id="SSF51735">
    <property type="entry name" value="NAD(P)-binding Rossmann-fold domains"/>
    <property type="match status" value="1"/>
</dbReference>
<organism evidence="1 2">
    <name type="scientific">Cohnella xylanilytica</name>
    <dbReference type="NCBI Taxonomy" id="557555"/>
    <lineage>
        <taxon>Bacteria</taxon>
        <taxon>Bacillati</taxon>
        <taxon>Bacillota</taxon>
        <taxon>Bacilli</taxon>
        <taxon>Bacillales</taxon>
        <taxon>Paenibacillaceae</taxon>
        <taxon>Cohnella</taxon>
    </lineage>
</organism>
<dbReference type="InterPro" id="IPR002347">
    <property type="entry name" value="SDR_fam"/>
</dbReference>
<comment type="caution">
    <text evidence="1">The sequence shown here is derived from an EMBL/GenBank/DDBJ whole genome shotgun (WGS) entry which is preliminary data.</text>
</comment>
<dbReference type="Gene3D" id="3.40.50.720">
    <property type="entry name" value="NAD(P)-binding Rossmann-like Domain"/>
    <property type="match status" value="1"/>
</dbReference>
<accession>A0A841U8C1</accession>
<proteinExistence type="predicted"/>
<dbReference type="EMBL" id="JACJVR010000119">
    <property type="protein sequence ID" value="MBB6695268.1"/>
    <property type="molecule type" value="Genomic_DNA"/>
</dbReference>
<dbReference type="PANTHER" id="PTHR43431:SF1">
    <property type="entry name" value="OS08G0476300 PROTEIN"/>
    <property type="match status" value="1"/>
</dbReference>